<reference evidence="2" key="1">
    <citation type="submission" date="2017-08" db="EMBL/GenBank/DDBJ databases">
        <authorList>
            <person name="Polle J.E."/>
            <person name="Barry K."/>
            <person name="Cushman J."/>
            <person name="Schmutz J."/>
            <person name="Tran D."/>
            <person name="Hathwaick L.T."/>
            <person name="Yim W.C."/>
            <person name="Jenkins J."/>
            <person name="Mckie-Krisberg Z.M."/>
            <person name="Prochnik S."/>
            <person name="Lindquist E."/>
            <person name="Dockter R.B."/>
            <person name="Adam C."/>
            <person name="Molina H."/>
            <person name="Bunkerborg J."/>
            <person name="Jin E."/>
            <person name="Buchheim M."/>
            <person name="Magnuson J."/>
        </authorList>
    </citation>
    <scope>NUCLEOTIDE SEQUENCE</scope>
    <source>
        <strain evidence="2">CCAP 19/18</strain>
    </source>
</reference>
<organism evidence="2 3">
    <name type="scientific">Dunaliella salina</name>
    <name type="common">Green alga</name>
    <name type="synonym">Protococcus salinus</name>
    <dbReference type="NCBI Taxonomy" id="3046"/>
    <lineage>
        <taxon>Eukaryota</taxon>
        <taxon>Viridiplantae</taxon>
        <taxon>Chlorophyta</taxon>
        <taxon>core chlorophytes</taxon>
        <taxon>Chlorophyceae</taxon>
        <taxon>CS clade</taxon>
        <taxon>Chlamydomonadales</taxon>
        <taxon>Dunaliellaceae</taxon>
        <taxon>Dunaliella</taxon>
    </lineage>
</organism>
<evidence type="ECO:0000313" key="3">
    <source>
        <dbReference type="Proteomes" id="UP000815325"/>
    </source>
</evidence>
<sequence length="396" mass="44028">MPQLLLLAVLVCCSILCKPLLAIEECPCWELNPDPATGECIDGYLPLVYSSREFLETYTQCVDRVTYDADYGALVASLCWNKDCLPERFQDQTVLVELNLGEEELADMTEGNYTSTFKGEPSQNGIRLRTSVSAFEQFEQGVERVSVRGDNATFTVPEGGLTRLKIEWEWPNQLNAPEAGSNQAFVIIRNSSLSEVPLTWPGLQSLVDAHSLSNLDLCEPVQAVGEDTEGASCDKGKVALRVMRTPDFEGVSEEVIEFEEEDVAALMCVDPPKYDKYTQLLEWGFAWDYDCWEPAPEYTEATVFRMEEVPSVEGSERNGLDGLGIPSNAQIQLMTRAEQIYATVGEGEDSKQAMVPYFSVRKVNEPHFDGLGGFESETVPSCGELVLLEGFRRCVI</sequence>
<gene>
    <name evidence="2" type="ORF">DUNSADRAFT_6146</name>
</gene>
<proteinExistence type="predicted"/>
<name>A0ABQ7GNY8_DUNSA</name>
<dbReference type="EMBL" id="MU069665">
    <property type="protein sequence ID" value="KAF5836316.1"/>
    <property type="molecule type" value="Genomic_DNA"/>
</dbReference>
<keyword evidence="1" id="KW-0732">Signal</keyword>
<dbReference type="Proteomes" id="UP000815325">
    <property type="component" value="Unassembled WGS sequence"/>
</dbReference>
<keyword evidence="3" id="KW-1185">Reference proteome</keyword>
<comment type="caution">
    <text evidence="2">The sequence shown here is derived from an EMBL/GenBank/DDBJ whole genome shotgun (WGS) entry which is preliminary data.</text>
</comment>
<evidence type="ECO:0000256" key="1">
    <source>
        <dbReference type="SAM" id="SignalP"/>
    </source>
</evidence>
<protein>
    <submittedName>
        <fullName evidence="2">Uncharacterized protein</fullName>
    </submittedName>
</protein>
<evidence type="ECO:0000313" key="2">
    <source>
        <dbReference type="EMBL" id="KAF5836316.1"/>
    </source>
</evidence>
<accession>A0ABQ7GNY8</accession>
<feature type="signal peptide" evidence="1">
    <location>
        <begin position="1"/>
        <end position="22"/>
    </location>
</feature>
<feature type="chain" id="PRO_5047283608" evidence="1">
    <location>
        <begin position="23"/>
        <end position="396"/>
    </location>
</feature>